<evidence type="ECO:0000313" key="1">
    <source>
        <dbReference type="EMBL" id="MBC8178575.1"/>
    </source>
</evidence>
<protein>
    <submittedName>
        <fullName evidence="1">N-formylglutamate amidohydrolase</fullName>
    </submittedName>
</protein>
<comment type="caution">
    <text evidence="1">The sequence shown here is derived from an EMBL/GenBank/DDBJ whole genome shotgun (WGS) entry which is preliminary data.</text>
</comment>
<dbReference type="Pfam" id="PF05013">
    <property type="entry name" value="FGase"/>
    <property type="match status" value="1"/>
</dbReference>
<dbReference type="Gene3D" id="3.40.630.40">
    <property type="entry name" value="Zn-dependent exopeptidases"/>
    <property type="match status" value="1"/>
</dbReference>
<dbReference type="InterPro" id="IPR007709">
    <property type="entry name" value="N-FG_amidohydro"/>
</dbReference>
<proteinExistence type="predicted"/>
<dbReference type="EMBL" id="JACNJD010000289">
    <property type="protein sequence ID" value="MBC8178575.1"/>
    <property type="molecule type" value="Genomic_DNA"/>
</dbReference>
<dbReference type="SUPFAM" id="SSF53187">
    <property type="entry name" value="Zn-dependent exopeptidases"/>
    <property type="match status" value="1"/>
</dbReference>
<dbReference type="AlphaFoldDB" id="A0A8J6N221"/>
<accession>A0A8J6N221</accession>
<reference evidence="1 2" key="1">
    <citation type="submission" date="2020-08" db="EMBL/GenBank/DDBJ databases">
        <title>Bridging the membrane lipid divide: bacteria of the FCB group superphylum have the potential to synthesize archaeal ether lipids.</title>
        <authorList>
            <person name="Villanueva L."/>
            <person name="Von Meijenfeldt F.A.B."/>
            <person name="Westbye A.B."/>
            <person name="Yadav S."/>
            <person name="Hopmans E.C."/>
            <person name="Dutilh B.E."/>
            <person name="Sinninghe Damste J.S."/>
        </authorList>
    </citation>
    <scope>NUCLEOTIDE SEQUENCE [LARGE SCALE GENOMIC DNA]</scope>
    <source>
        <strain evidence="1">NIOZ-UU27</strain>
    </source>
</reference>
<name>A0A8J6N221_9DELT</name>
<organism evidence="1 2">
    <name type="scientific">Candidatus Desulfacyla euxinica</name>
    <dbReference type="NCBI Taxonomy" id="2841693"/>
    <lineage>
        <taxon>Bacteria</taxon>
        <taxon>Deltaproteobacteria</taxon>
        <taxon>Candidatus Desulfacyla</taxon>
    </lineage>
</organism>
<dbReference type="Proteomes" id="UP000650524">
    <property type="component" value="Unassembled WGS sequence"/>
</dbReference>
<gene>
    <name evidence="1" type="ORF">H8E19_14310</name>
</gene>
<evidence type="ECO:0000313" key="2">
    <source>
        <dbReference type="Proteomes" id="UP000650524"/>
    </source>
</evidence>
<sequence>MRLPVLISVPHAGLEIPPEVKDLCILDKQDIIKDGDKGAAEIYLPLKTHVFALVTTGVARAIIDMNRSEDDRRGDGIVKTHTCWNVPVYGRFPSEGSINRLIVKYHRPYHLDLSRLARGARLGVDCHTMAAEGPPVGPDPGVRRPRICLSNGDGTCPKEWMRSLAECFKKAFKTEIAINQPFKGGYIIRSHARELPWVQVELSREDFLSNEGKSEAVLQALVDWCSRLHK</sequence>